<proteinExistence type="predicted"/>
<accession>A0A1Y1WHL9</accession>
<comment type="caution">
    <text evidence="1">The sequence shown here is derived from an EMBL/GenBank/DDBJ whole genome shotgun (WGS) entry which is preliminary data.</text>
</comment>
<protein>
    <submittedName>
        <fullName evidence="1">Uncharacterized protein</fullName>
    </submittedName>
</protein>
<dbReference type="EMBL" id="MCFD01000002">
    <property type="protein sequence ID" value="ORX73070.1"/>
    <property type="molecule type" value="Genomic_DNA"/>
</dbReference>
<dbReference type="RefSeq" id="XP_040746410.1">
    <property type="nucleotide sequence ID" value="XM_040892195.1"/>
</dbReference>
<organism evidence="1 2">
    <name type="scientific">Linderina pennispora</name>
    <dbReference type="NCBI Taxonomy" id="61395"/>
    <lineage>
        <taxon>Eukaryota</taxon>
        <taxon>Fungi</taxon>
        <taxon>Fungi incertae sedis</taxon>
        <taxon>Zoopagomycota</taxon>
        <taxon>Kickxellomycotina</taxon>
        <taxon>Kickxellomycetes</taxon>
        <taxon>Kickxellales</taxon>
        <taxon>Kickxellaceae</taxon>
        <taxon>Linderina</taxon>
    </lineage>
</organism>
<dbReference type="AlphaFoldDB" id="A0A1Y1WHL9"/>
<reference evidence="1 2" key="1">
    <citation type="submission" date="2016-07" db="EMBL/GenBank/DDBJ databases">
        <title>Pervasive Adenine N6-methylation of Active Genes in Fungi.</title>
        <authorList>
            <consortium name="DOE Joint Genome Institute"/>
            <person name="Mondo S.J."/>
            <person name="Dannebaum R.O."/>
            <person name="Kuo R.C."/>
            <person name="Labutti K."/>
            <person name="Haridas S."/>
            <person name="Kuo A."/>
            <person name="Salamov A."/>
            <person name="Ahrendt S.R."/>
            <person name="Lipzen A."/>
            <person name="Sullivan W."/>
            <person name="Andreopoulos W.B."/>
            <person name="Clum A."/>
            <person name="Lindquist E."/>
            <person name="Daum C."/>
            <person name="Ramamoorthy G.K."/>
            <person name="Gryganskyi A."/>
            <person name="Culley D."/>
            <person name="Magnuson J.K."/>
            <person name="James T.Y."/>
            <person name="O'Malley M.A."/>
            <person name="Stajich J.E."/>
            <person name="Spatafora J.W."/>
            <person name="Visel A."/>
            <person name="Grigoriev I.V."/>
        </authorList>
    </citation>
    <scope>NUCLEOTIDE SEQUENCE [LARGE SCALE GENOMIC DNA]</scope>
    <source>
        <strain evidence="1 2">ATCC 12442</strain>
    </source>
</reference>
<name>A0A1Y1WHL9_9FUNG</name>
<keyword evidence="2" id="KW-1185">Reference proteome</keyword>
<sequence>MPGLTRSSTSRRQLPATRHCRHGNASFLPCLRATSNTSGSVGTLPPASAQSSPAFLDEYQILKYCTVHALEQRASFVRSRSPTNVNDIYDRLVGDRERNRPLRLYTHVTVGILETVSAVFPGLQFSKDSFFPSTIAYVYVSLVSTYIHPESHLAINVTRPHCRRYP</sequence>
<dbReference type="Proteomes" id="UP000193922">
    <property type="component" value="Unassembled WGS sequence"/>
</dbReference>
<evidence type="ECO:0000313" key="2">
    <source>
        <dbReference type="Proteomes" id="UP000193922"/>
    </source>
</evidence>
<evidence type="ECO:0000313" key="1">
    <source>
        <dbReference type="EMBL" id="ORX73070.1"/>
    </source>
</evidence>
<gene>
    <name evidence="1" type="ORF">DL89DRAFT_87682</name>
</gene>
<dbReference type="GeneID" id="63808843"/>